<feature type="transmembrane region" description="Helical" evidence="3">
    <location>
        <begin position="232"/>
        <end position="253"/>
    </location>
</feature>
<dbReference type="Pfam" id="PF23317">
    <property type="entry name" value="YVC1_C"/>
    <property type="match status" value="1"/>
</dbReference>
<keyword evidence="1" id="KW-0175">Coiled coil</keyword>
<feature type="domain" description="YVC1 N-terminal linker helical" evidence="4">
    <location>
        <begin position="23"/>
        <end position="200"/>
    </location>
</feature>
<feature type="transmembrane region" description="Helical" evidence="3">
    <location>
        <begin position="360"/>
        <end position="385"/>
    </location>
</feature>
<keyword evidence="3" id="KW-0812">Transmembrane</keyword>
<dbReference type="EMBL" id="JAACJK010000001">
    <property type="protein sequence ID" value="KAF5342360.1"/>
    <property type="molecule type" value="Genomic_DNA"/>
</dbReference>
<feature type="coiled-coil region" evidence="1">
    <location>
        <begin position="753"/>
        <end position="798"/>
    </location>
</feature>
<feature type="region of interest" description="Disordered" evidence="2">
    <location>
        <begin position="611"/>
        <end position="706"/>
    </location>
</feature>
<proteinExistence type="predicted"/>
<dbReference type="InterPro" id="IPR056336">
    <property type="entry name" value="YVC1_C"/>
</dbReference>
<feature type="transmembrane region" description="Helical" evidence="3">
    <location>
        <begin position="428"/>
        <end position="452"/>
    </location>
</feature>
<gene>
    <name evidence="6" type="ORF">D9611_001756</name>
</gene>
<keyword evidence="3" id="KW-1133">Transmembrane helix</keyword>
<accession>A0A8H5CIF9</accession>
<dbReference type="PANTHER" id="PTHR35859:SF6">
    <property type="entry name" value="ION TRANSPORT DOMAIN-CONTAINING PROTEIN"/>
    <property type="match status" value="1"/>
</dbReference>
<dbReference type="InterPro" id="IPR052971">
    <property type="entry name" value="TRP_calcium_channel"/>
</dbReference>
<reference evidence="6 7" key="1">
    <citation type="journal article" date="2020" name="ISME J.">
        <title>Uncovering the hidden diversity of litter-decomposition mechanisms in mushroom-forming fungi.</title>
        <authorList>
            <person name="Floudas D."/>
            <person name="Bentzer J."/>
            <person name="Ahren D."/>
            <person name="Johansson T."/>
            <person name="Persson P."/>
            <person name="Tunlid A."/>
        </authorList>
    </citation>
    <scope>NUCLEOTIDE SEQUENCE [LARGE SCALE GENOMIC DNA]</scope>
    <source>
        <strain evidence="6 7">CBS 175.51</strain>
    </source>
</reference>
<evidence type="ECO:0000256" key="2">
    <source>
        <dbReference type="SAM" id="MobiDB-lite"/>
    </source>
</evidence>
<dbReference type="OrthoDB" id="2373987at2759"/>
<organism evidence="6 7">
    <name type="scientific">Ephemerocybe angulata</name>
    <dbReference type="NCBI Taxonomy" id="980116"/>
    <lineage>
        <taxon>Eukaryota</taxon>
        <taxon>Fungi</taxon>
        <taxon>Dikarya</taxon>
        <taxon>Basidiomycota</taxon>
        <taxon>Agaricomycotina</taxon>
        <taxon>Agaricomycetes</taxon>
        <taxon>Agaricomycetidae</taxon>
        <taxon>Agaricales</taxon>
        <taxon>Agaricineae</taxon>
        <taxon>Psathyrellaceae</taxon>
        <taxon>Ephemerocybe</taxon>
    </lineage>
</organism>
<feature type="compositionally biased region" description="Polar residues" evidence="2">
    <location>
        <begin position="682"/>
        <end position="696"/>
    </location>
</feature>
<dbReference type="Pfam" id="PF23190">
    <property type="entry name" value="LHD_TRPY1"/>
    <property type="match status" value="1"/>
</dbReference>
<keyword evidence="7" id="KW-1185">Reference proteome</keyword>
<evidence type="ECO:0008006" key="8">
    <source>
        <dbReference type="Google" id="ProtNLM"/>
    </source>
</evidence>
<feature type="domain" description="Calcium channel YVC1-like C-terminal transmembrane" evidence="5">
    <location>
        <begin position="241"/>
        <end position="539"/>
    </location>
</feature>
<dbReference type="PANTHER" id="PTHR35859">
    <property type="entry name" value="NONSELECTIVE CATION CHANNEL PROTEIN"/>
    <property type="match status" value="1"/>
</dbReference>
<feature type="transmembrane region" description="Helical" evidence="3">
    <location>
        <begin position="324"/>
        <end position="348"/>
    </location>
</feature>
<protein>
    <recommendedName>
        <fullName evidence="8">Polycystin cation channel PKD1/PKD2 domain-containing protein</fullName>
    </recommendedName>
</protein>
<feature type="transmembrane region" description="Helical" evidence="3">
    <location>
        <begin position="397"/>
        <end position="416"/>
    </location>
</feature>
<dbReference type="InterPro" id="IPR056337">
    <property type="entry name" value="LHD_YVC1"/>
</dbReference>
<evidence type="ECO:0000256" key="1">
    <source>
        <dbReference type="SAM" id="Coils"/>
    </source>
</evidence>
<name>A0A8H5CIF9_9AGAR</name>
<feature type="transmembrane region" description="Helical" evidence="3">
    <location>
        <begin position="288"/>
        <end position="312"/>
    </location>
</feature>
<keyword evidence="3" id="KW-0472">Membrane</keyword>
<evidence type="ECO:0000259" key="5">
    <source>
        <dbReference type="Pfam" id="PF23317"/>
    </source>
</evidence>
<dbReference type="AlphaFoldDB" id="A0A8H5CIF9"/>
<dbReference type="Proteomes" id="UP000541558">
    <property type="component" value="Unassembled WGS sequence"/>
</dbReference>
<comment type="caution">
    <text evidence="6">The sequence shown here is derived from an EMBL/GenBank/DDBJ whole genome shotgun (WGS) entry which is preliminary data.</text>
</comment>
<sequence>MDPEQRAGLLAPSPEDLAQVKVFPLIPALRKDVTKTIDSALTWEQLTAADINWAIVRPIVNKYASLRNMAVIYACLVVRQYFLAESESELAFAGVMLARADFCEILAIKLLNRFGTNYIQLIAVLTTAWSPLAGAPQHVLDTVKQTMNADDDDDIDTAHSAIEMAIQTEAKDLLAAPIAQKVVNDIYAGKVVFSAVANRSILADNYKPRAIEIYNAKQSPFLDHYRLRVPKYGAYLEFINFALLLLTLVLSLSNQDKAHLTNWEIAFMVFAAAFMFEEYTAATEHGWIIYIANIWNAFDFSLIVIFFAYFGLRIKGLSAGDVDMSAMAFDVLSCAACILFPRLAFFAVSDNVVVLSLRAMIAQFVFFIGIAAICFSGLLFTLWTLAGDSTNHEGHAWTFKSIAWLMVQIWFGNTYLSFAQATSFHPLFGPILMTVFAALSNTLLLTILISILSNTVARIDANATQEYLYQFTISTIEGVKSDALFSYQPPFNILAFLILKPSSWFLSPRSLHSLNVFLIKLTSLPQLIVIGIYERYLADGRKFRESSIDVAQALFSKLPRHIKNMPLVEALVGSTSNDLFEAIFDVDVELTSEYDLFLGYDDDERVGLRSRTSRETLGGGAGATSVKNEEIGAKKTPKRRPRKLSPSPSPLGKARERGRAQSPAGSMKMSLNEPSPVEGTGPSFNVPQTPRGSNPATPAERGQKQKLRVQSLLSPMDAVMSPEALTSTSSSRSPLARLFTQKMFPNEQQVAVAAQAEAGVRRIEALLEDVKELPVQRLKEEMKELQDRQARIENLLLMLTRGMRNETPHRQGTT</sequence>
<evidence type="ECO:0000313" key="6">
    <source>
        <dbReference type="EMBL" id="KAF5342360.1"/>
    </source>
</evidence>
<evidence type="ECO:0000259" key="4">
    <source>
        <dbReference type="Pfam" id="PF23190"/>
    </source>
</evidence>
<evidence type="ECO:0000313" key="7">
    <source>
        <dbReference type="Proteomes" id="UP000541558"/>
    </source>
</evidence>
<evidence type="ECO:0000256" key="3">
    <source>
        <dbReference type="SAM" id="Phobius"/>
    </source>
</evidence>